<feature type="compositionally biased region" description="Low complexity" evidence="2">
    <location>
        <begin position="1"/>
        <end position="10"/>
    </location>
</feature>
<dbReference type="EMBL" id="BT122478">
    <property type="protein sequence ID" value="ADE75853.1"/>
    <property type="molecule type" value="mRNA"/>
</dbReference>
<reference evidence="3" key="1">
    <citation type="submission" date="2010-04" db="EMBL/GenBank/DDBJ databases">
        <authorList>
            <person name="Reid K.E."/>
            <person name="Liao N."/>
            <person name="Chan S."/>
            <person name="Docking R."/>
            <person name="Taylor G."/>
            <person name="Moore R."/>
            <person name="Mayo M."/>
            <person name="Munro S."/>
            <person name="King J."/>
            <person name="Yanchuk A."/>
            <person name="Holt R."/>
            <person name="Jones S."/>
            <person name="Marra M."/>
            <person name="Ritland C.E."/>
            <person name="Ritland K."/>
            <person name="Bohlmann J."/>
        </authorList>
    </citation>
    <scope>NUCLEOTIDE SEQUENCE</scope>
    <source>
        <tissue evidence="3">Buds collected with no treatment. Collection October 2007</tissue>
    </source>
</reference>
<proteinExistence type="evidence at transcript level"/>
<protein>
    <submittedName>
        <fullName evidence="3">Uncharacterized protein</fullName>
    </submittedName>
</protein>
<dbReference type="AlphaFoldDB" id="D5A8I4"/>
<keyword evidence="1" id="KW-0175">Coiled coil</keyword>
<feature type="coiled-coil region" evidence="1">
    <location>
        <begin position="92"/>
        <end position="119"/>
    </location>
</feature>
<evidence type="ECO:0000256" key="1">
    <source>
        <dbReference type="SAM" id="Coils"/>
    </source>
</evidence>
<organism evidence="3">
    <name type="scientific">Picea sitchensis</name>
    <name type="common">Sitka spruce</name>
    <name type="synonym">Pinus sitchensis</name>
    <dbReference type="NCBI Taxonomy" id="3332"/>
    <lineage>
        <taxon>Eukaryota</taxon>
        <taxon>Viridiplantae</taxon>
        <taxon>Streptophyta</taxon>
        <taxon>Embryophyta</taxon>
        <taxon>Tracheophyta</taxon>
        <taxon>Spermatophyta</taxon>
        <taxon>Pinopsida</taxon>
        <taxon>Pinidae</taxon>
        <taxon>Conifers I</taxon>
        <taxon>Pinales</taxon>
        <taxon>Pinaceae</taxon>
        <taxon>Picea</taxon>
    </lineage>
</organism>
<evidence type="ECO:0000313" key="3">
    <source>
        <dbReference type="EMBL" id="ADE75853.1"/>
    </source>
</evidence>
<name>D5A8I4_PICSI</name>
<feature type="region of interest" description="Disordered" evidence="2">
    <location>
        <begin position="1"/>
        <end position="40"/>
    </location>
</feature>
<sequence>MESSEQIESRSSSRRNRKLEFHSSRVSPVPNGNSQWGSTNIRRSVTPIFGSSKKIFSASVPGSRIVSLAISPISRRPSPRRSATSTPTLSGLTSLKLLVDDAKKANDTLNQEVVNLNVQVHMFYVSSAARCVHLKGIIFAYGSHNFF</sequence>
<evidence type="ECO:0000256" key="2">
    <source>
        <dbReference type="SAM" id="MobiDB-lite"/>
    </source>
</evidence>
<accession>D5A8I4</accession>
<feature type="compositionally biased region" description="Polar residues" evidence="2">
    <location>
        <begin position="24"/>
        <end position="40"/>
    </location>
</feature>